<sequence length="980" mass="107220">MSEESKDVKYSVENPYIGSVQSVLGAQNVDPNHGLDNDEVHKRLGEYGYNKLKEEQKTPIWKRFVEQFKDVMVLVLIVAAILSGFLGDWIEMIIIISVVIINAVLGVIQEGRAADAVAALQDMSSPTARVLRNGNQEIVKSQEIVPGDIIILEAGDIVPADARLIESSNMKADESALTGESVAVDKDAEFNTDKQVGIGDRVNMVFSSTAITYGRGKAIVTSAGQNTEMGKIAERLSNIEDEETPLQKNLNQLGKYLAAIVLGVILITFVVGIMKNGAILDMLMAAVALGVAAIPEGLSAVVTIVLAIGMNRMAEQNAIVKKLLAVETLGSVNYICSDKTGTLTKNEMTVTKLYTDKQVFEVSGKGYAPEGEIRNSKDNLIETDPILDRLMDIAVLCNEAELNQSRDNNWEIIGDPTEAAMLSVAGKYGKTRKETSKNYTRLGDLPFDSARKMMSVFYDGFDEGKLSLTKGAPDVVINLCTKELTSEGVVELTEARKQEILEQNSEFAQSALRVLSFAYSEHNDGDFSDAEKDLVFVGFMGMIDPARPEAKKSIAVAHDAGIKVVMITGDHKDTAVAIAKDLDLLEEDSNVFTGAEIEAMSDEELRSVVENTVVYARVSPEHKVRIVEALKEEGNIVSMTGDGVNDAPALKKADIGVAMGITGTEVSKSAADMILTDDNFSTIVDAVESGRVIYSNIRKFVGFLLSCNIGEVLVIFIAMLVFGPDMLPLLPIQLLWLNLITDSFPALALGQEQAEPDIMDQDPRGKNAKILDADMIGSICVQAVAIFIAVFAAFMIGLNEYGIRMVDQQGDPIHETVFMYSDESIFSRDVVQAEMVDGELKPMESGLKYEYHNGYFEEDGKQVNFQADNGALTFAFLTLILAELFRAYSNRSEHYSVFRLGVFTNKYLNKAILLSVALTVLVVYIPGVNTVFGTLAINFMDWLIILGLAFIPFIIGEFYKWVFHHETREQKEARIAAGKA</sequence>
<keyword evidence="8" id="KW-0547">Nucleotide-binding</keyword>
<dbReference type="GO" id="GO:0046872">
    <property type="term" value="F:metal ion binding"/>
    <property type="evidence" value="ECO:0007669"/>
    <property type="project" value="UniProtKB-KW"/>
</dbReference>
<evidence type="ECO:0000256" key="12">
    <source>
        <dbReference type="ARBA" id="ARBA00023136"/>
    </source>
</evidence>
<dbReference type="Pfam" id="PF00122">
    <property type="entry name" value="E1-E2_ATPase"/>
    <property type="match status" value="1"/>
</dbReference>
<reference evidence="17" key="1">
    <citation type="submission" date="2018-02" db="EMBL/GenBank/DDBJ databases">
        <authorList>
            <person name="Holder M.E."/>
            <person name="Ajami N.J."/>
            <person name="Petrosino J.F."/>
        </authorList>
    </citation>
    <scope>NUCLEOTIDE SEQUENCE [LARGE SCALE GENOMIC DNA]</scope>
    <source>
        <strain evidence="17">CCUG 47711</strain>
    </source>
</reference>
<feature type="transmembrane region" description="Helical" evidence="14">
    <location>
        <begin position="700"/>
        <end position="723"/>
    </location>
</feature>
<name>A0A2S0KLS4_9FIRM</name>
<dbReference type="Proteomes" id="UP000237947">
    <property type="component" value="Chromosome"/>
</dbReference>
<feature type="transmembrane region" description="Helical" evidence="14">
    <location>
        <begin position="286"/>
        <end position="308"/>
    </location>
</feature>
<dbReference type="Pfam" id="PF13246">
    <property type="entry name" value="Cation_ATPase"/>
    <property type="match status" value="1"/>
</dbReference>
<dbReference type="EMBL" id="CP027226">
    <property type="protein sequence ID" value="AVM41985.1"/>
    <property type="molecule type" value="Genomic_DNA"/>
</dbReference>
<dbReference type="SUPFAM" id="SSF56784">
    <property type="entry name" value="HAD-like"/>
    <property type="match status" value="1"/>
</dbReference>
<dbReference type="Pfam" id="PF00690">
    <property type="entry name" value="Cation_ATPase_N"/>
    <property type="match status" value="1"/>
</dbReference>
<organism evidence="16 17">
    <name type="scientific">Fastidiosipila sanguinis</name>
    <dbReference type="NCBI Taxonomy" id="236753"/>
    <lineage>
        <taxon>Bacteria</taxon>
        <taxon>Bacillati</taxon>
        <taxon>Bacillota</taxon>
        <taxon>Clostridia</taxon>
        <taxon>Eubacteriales</taxon>
        <taxon>Oscillospiraceae</taxon>
        <taxon>Fastidiosipila</taxon>
    </lineage>
</organism>
<dbReference type="CDD" id="cd02089">
    <property type="entry name" value="P-type_ATPase_Ca_prok"/>
    <property type="match status" value="1"/>
</dbReference>
<keyword evidence="10" id="KW-1278">Translocase</keyword>
<dbReference type="InterPro" id="IPR036412">
    <property type="entry name" value="HAD-like_sf"/>
</dbReference>
<evidence type="ECO:0000313" key="17">
    <source>
        <dbReference type="Proteomes" id="UP000237947"/>
    </source>
</evidence>
<dbReference type="FunFam" id="2.70.150.10:FF:000016">
    <property type="entry name" value="Calcium-transporting P-type ATPase putative"/>
    <property type="match status" value="1"/>
</dbReference>
<dbReference type="GO" id="GO:0005886">
    <property type="term" value="C:plasma membrane"/>
    <property type="evidence" value="ECO:0007669"/>
    <property type="project" value="UniProtKB-SubCell"/>
</dbReference>
<gene>
    <name evidence="16" type="ORF">C5Q98_01480</name>
</gene>
<dbReference type="Gene3D" id="1.20.1110.10">
    <property type="entry name" value="Calcium-transporting ATPase, transmembrane domain"/>
    <property type="match status" value="1"/>
</dbReference>
<feature type="transmembrane region" description="Helical" evidence="14">
    <location>
        <begin position="92"/>
        <end position="108"/>
    </location>
</feature>
<evidence type="ECO:0000256" key="4">
    <source>
        <dbReference type="ARBA" id="ARBA00022475"/>
    </source>
</evidence>
<dbReference type="Gene3D" id="2.70.150.10">
    <property type="entry name" value="Calcium-transporting ATPase, cytoplasmic transduction domain A"/>
    <property type="match status" value="1"/>
</dbReference>
<comment type="similarity">
    <text evidence="2">Belongs to the cation transport ATPase (P-type) (TC 3.A.3) family. Type IIA subfamily.</text>
</comment>
<feature type="domain" description="Cation-transporting P-type ATPase N-terminal" evidence="15">
    <location>
        <begin position="14"/>
        <end position="88"/>
    </location>
</feature>
<dbReference type="InterPro" id="IPR006068">
    <property type="entry name" value="ATPase_P-typ_cation-transptr_C"/>
</dbReference>
<dbReference type="OrthoDB" id="9760364at2"/>
<dbReference type="NCBIfam" id="TIGR01494">
    <property type="entry name" value="ATPase_P-type"/>
    <property type="match status" value="2"/>
</dbReference>
<dbReference type="SUPFAM" id="SSF81653">
    <property type="entry name" value="Calcium ATPase, transduction domain A"/>
    <property type="match status" value="1"/>
</dbReference>
<dbReference type="AlphaFoldDB" id="A0A2S0KLS4"/>
<keyword evidence="7" id="KW-0479">Metal-binding</keyword>
<evidence type="ECO:0000256" key="13">
    <source>
        <dbReference type="ARBA" id="ARBA00048694"/>
    </source>
</evidence>
<keyword evidence="17" id="KW-1185">Reference proteome</keyword>
<dbReference type="InterPro" id="IPR050510">
    <property type="entry name" value="Cation_transp_ATPase_P-type"/>
</dbReference>
<evidence type="ECO:0000256" key="8">
    <source>
        <dbReference type="ARBA" id="ARBA00022741"/>
    </source>
</evidence>
<evidence type="ECO:0000313" key="16">
    <source>
        <dbReference type="EMBL" id="AVM41985.1"/>
    </source>
</evidence>
<dbReference type="KEGG" id="fsa:C5Q98_01480"/>
<comment type="catalytic activity">
    <reaction evidence="13">
        <text>Ca(2+)(in) + ATP + H2O = Ca(2+)(out) + ADP + phosphate + H(+)</text>
        <dbReference type="Rhea" id="RHEA:18105"/>
        <dbReference type="ChEBI" id="CHEBI:15377"/>
        <dbReference type="ChEBI" id="CHEBI:15378"/>
        <dbReference type="ChEBI" id="CHEBI:29108"/>
        <dbReference type="ChEBI" id="CHEBI:30616"/>
        <dbReference type="ChEBI" id="CHEBI:43474"/>
        <dbReference type="ChEBI" id="CHEBI:456216"/>
        <dbReference type="EC" id="7.2.2.10"/>
    </reaction>
</comment>
<keyword evidence="5" id="KW-0406">Ion transport</keyword>
<keyword evidence="6 14" id="KW-0812">Transmembrane</keyword>
<evidence type="ECO:0000256" key="6">
    <source>
        <dbReference type="ARBA" id="ARBA00022692"/>
    </source>
</evidence>
<feature type="transmembrane region" description="Helical" evidence="14">
    <location>
        <begin position="770"/>
        <end position="796"/>
    </location>
</feature>
<accession>A0A2S0KLS4</accession>
<keyword evidence="11 14" id="KW-1133">Transmembrane helix</keyword>
<dbReference type="PROSITE" id="PS00154">
    <property type="entry name" value="ATPASE_E1_E2"/>
    <property type="match status" value="1"/>
</dbReference>
<feature type="transmembrane region" description="Helical" evidence="14">
    <location>
        <begin position="256"/>
        <end position="274"/>
    </location>
</feature>
<evidence type="ECO:0000259" key="15">
    <source>
        <dbReference type="SMART" id="SM00831"/>
    </source>
</evidence>
<evidence type="ECO:0000256" key="7">
    <source>
        <dbReference type="ARBA" id="ARBA00022723"/>
    </source>
</evidence>
<protein>
    <recommendedName>
        <fullName evidence="3">P-type Ca(2+) transporter</fullName>
        <ecNumber evidence="3">7.2.2.10</ecNumber>
    </recommendedName>
</protein>
<dbReference type="InterPro" id="IPR023214">
    <property type="entry name" value="HAD_sf"/>
</dbReference>
<dbReference type="Gene3D" id="3.40.50.1000">
    <property type="entry name" value="HAD superfamily/HAD-like"/>
    <property type="match status" value="1"/>
</dbReference>
<dbReference type="PRINTS" id="PR00120">
    <property type="entry name" value="HATPASE"/>
</dbReference>
<keyword evidence="5" id="KW-0106">Calcium</keyword>
<dbReference type="Gene3D" id="3.40.1110.10">
    <property type="entry name" value="Calcium-transporting ATPase, cytoplasmic domain N"/>
    <property type="match status" value="1"/>
</dbReference>
<dbReference type="InterPro" id="IPR018303">
    <property type="entry name" value="ATPase_P-typ_P_site"/>
</dbReference>
<dbReference type="PANTHER" id="PTHR43294:SF21">
    <property type="entry name" value="CATION TRANSPORTING ATPASE"/>
    <property type="match status" value="1"/>
</dbReference>
<evidence type="ECO:0000256" key="2">
    <source>
        <dbReference type="ARBA" id="ARBA00005675"/>
    </source>
</evidence>
<dbReference type="InterPro" id="IPR001757">
    <property type="entry name" value="P_typ_ATPase"/>
</dbReference>
<dbReference type="Pfam" id="PF00689">
    <property type="entry name" value="Cation_ATPase_C"/>
    <property type="match status" value="1"/>
</dbReference>
<dbReference type="InterPro" id="IPR023298">
    <property type="entry name" value="ATPase_P-typ_TM_dom_sf"/>
</dbReference>
<dbReference type="GO" id="GO:1902600">
    <property type="term" value="P:proton transmembrane transport"/>
    <property type="evidence" value="ECO:0007669"/>
    <property type="project" value="TreeGrafter"/>
</dbReference>
<dbReference type="InterPro" id="IPR044492">
    <property type="entry name" value="P_typ_ATPase_HD_dom"/>
</dbReference>
<dbReference type="FunFam" id="3.40.50.1000:FF:000028">
    <property type="entry name" value="Calcium-transporting P-type ATPase, putative"/>
    <property type="match status" value="1"/>
</dbReference>
<dbReference type="SFLD" id="SFLDS00003">
    <property type="entry name" value="Haloacid_Dehalogenase"/>
    <property type="match status" value="1"/>
</dbReference>
<proteinExistence type="inferred from homology"/>
<dbReference type="SFLD" id="SFLDG00002">
    <property type="entry name" value="C1.7:_P-type_atpase_like"/>
    <property type="match status" value="1"/>
</dbReference>
<keyword evidence="4" id="KW-1003">Cell membrane</keyword>
<dbReference type="PANTHER" id="PTHR43294">
    <property type="entry name" value="SODIUM/POTASSIUM-TRANSPORTING ATPASE SUBUNIT ALPHA"/>
    <property type="match status" value="1"/>
</dbReference>
<dbReference type="InterPro" id="IPR004014">
    <property type="entry name" value="ATPase_P-typ_cation-transptr_N"/>
</dbReference>
<comment type="subcellular location">
    <subcellularLocation>
        <location evidence="1">Cell membrane</location>
        <topology evidence="1">Multi-pass membrane protein</topology>
    </subcellularLocation>
</comment>
<dbReference type="GO" id="GO:0016887">
    <property type="term" value="F:ATP hydrolysis activity"/>
    <property type="evidence" value="ECO:0007669"/>
    <property type="project" value="InterPro"/>
</dbReference>
<dbReference type="GO" id="GO:0005524">
    <property type="term" value="F:ATP binding"/>
    <property type="evidence" value="ECO:0007669"/>
    <property type="project" value="UniProtKB-KW"/>
</dbReference>
<dbReference type="InterPro" id="IPR059000">
    <property type="entry name" value="ATPase_P-type_domA"/>
</dbReference>
<evidence type="ECO:0000256" key="1">
    <source>
        <dbReference type="ARBA" id="ARBA00004651"/>
    </source>
</evidence>
<keyword evidence="5" id="KW-0813">Transport</keyword>
<evidence type="ECO:0000256" key="10">
    <source>
        <dbReference type="ARBA" id="ARBA00022967"/>
    </source>
</evidence>
<keyword evidence="12 14" id="KW-0472">Membrane</keyword>
<feature type="transmembrane region" description="Helical" evidence="14">
    <location>
        <begin position="68"/>
        <end position="86"/>
    </location>
</feature>
<dbReference type="FunFam" id="3.40.50.1000:FF:000001">
    <property type="entry name" value="Phospholipid-transporting ATPase IC"/>
    <property type="match status" value="1"/>
</dbReference>
<evidence type="ECO:0000256" key="3">
    <source>
        <dbReference type="ARBA" id="ARBA00012790"/>
    </source>
</evidence>
<evidence type="ECO:0000256" key="9">
    <source>
        <dbReference type="ARBA" id="ARBA00022840"/>
    </source>
</evidence>
<dbReference type="SUPFAM" id="SSF81660">
    <property type="entry name" value="Metal cation-transporting ATPase, ATP-binding domain N"/>
    <property type="match status" value="1"/>
</dbReference>
<keyword evidence="9" id="KW-0067">ATP-binding</keyword>
<dbReference type="GO" id="GO:0005388">
    <property type="term" value="F:P-type calcium transporter activity"/>
    <property type="evidence" value="ECO:0007669"/>
    <property type="project" value="UniProtKB-EC"/>
</dbReference>
<feature type="transmembrane region" description="Helical" evidence="14">
    <location>
        <begin position="908"/>
        <end position="927"/>
    </location>
</feature>
<dbReference type="InterPro" id="IPR008250">
    <property type="entry name" value="ATPase_P-typ_transduc_dom_A_sf"/>
</dbReference>
<dbReference type="SFLD" id="SFLDF00027">
    <property type="entry name" value="p-type_atpase"/>
    <property type="match status" value="1"/>
</dbReference>
<keyword evidence="5" id="KW-0109">Calcium transport</keyword>
<dbReference type="PRINTS" id="PR00119">
    <property type="entry name" value="CATATPASE"/>
</dbReference>
<feature type="transmembrane region" description="Helical" evidence="14">
    <location>
        <begin position="939"/>
        <end position="959"/>
    </location>
</feature>
<dbReference type="EC" id="7.2.2.10" evidence="3"/>
<evidence type="ECO:0000256" key="11">
    <source>
        <dbReference type="ARBA" id="ARBA00022989"/>
    </source>
</evidence>
<dbReference type="InterPro" id="IPR023299">
    <property type="entry name" value="ATPase_P-typ_cyto_dom_N"/>
</dbReference>
<dbReference type="GO" id="GO:0140352">
    <property type="term" value="P:export from cell"/>
    <property type="evidence" value="ECO:0007669"/>
    <property type="project" value="UniProtKB-ARBA"/>
</dbReference>
<evidence type="ECO:0000256" key="5">
    <source>
        <dbReference type="ARBA" id="ARBA00022568"/>
    </source>
</evidence>
<dbReference type="SUPFAM" id="SSF81665">
    <property type="entry name" value="Calcium ATPase, transmembrane domain M"/>
    <property type="match status" value="1"/>
</dbReference>
<evidence type="ECO:0000256" key="14">
    <source>
        <dbReference type="SAM" id="Phobius"/>
    </source>
</evidence>
<dbReference type="SMART" id="SM00831">
    <property type="entry name" value="Cation_ATPase_N"/>
    <property type="match status" value="1"/>
</dbReference>
<dbReference type="RefSeq" id="WP_106011971.1">
    <property type="nucleotide sequence ID" value="NZ_CP027226.1"/>
</dbReference>